<dbReference type="EMBL" id="KB320755">
    <property type="protein sequence ID" value="ELW64123.1"/>
    <property type="molecule type" value="Genomic_DNA"/>
</dbReference>
<name>L9KN03_TUPCH</name>
<proteinExistence type="predicted"/>
<sequence>MTLSWQRQKRSPPPQVPYVLAYPKQAAVARDGDGVSGFLGHDGVHQESGAKQQHPENKSRARLRSISMPGRVCRGEQLGVLEPAASEQTPRRPAANLELQRAQLSALSRRPDGTRSKSLTEWFHWASSTAQNRSQGCRGAKGAGESPGLSGPQGAVLVLGTEWETVVQPALEGPVK</sequence>
<reference evidence="3" key="1">
    <citation type="submission" date="2012-07" db="EMBL/GenBank/DDBJ databases">
        <title>Genome of the Chinese tree shrew, a rising model animal genetically related to primates.</title>
        <authorList>
            <person name="Zhang G."/>
            <person name="Fan Y."/>
            <person name="Yao Y."/>
            <person name="Huang Z."/>
        </authorList>
    </citation>
    <scope>NUCLEOTIDE SEQUENCE [LARGE SCALE GENOMIC DNA]</scope>
</reference>
<reference evidence="3" key="2">
    <citation type="journal article" date="2013" name="Nat. Commun.">
        <title>Genome of the Chinese tree shrew.</title>
        <authorList>
            <person name="Fan Y."/>
            <person name="Huang Z.Y."/>
            <person name="Cao C.C."/>
            <person name="Chen C.S."/>
            <person name="Chen Y.X."/>
            <person name="Fan D.D."/>
            <person name="He J."/>
            <person name="Hou H.L."/>
            <person name="Hu L."/>
            <person name="Hu X.T."/>
            <person name="Jiang X.T."/>
            <person name="Lai R."/>
            <person name="Lang Y.S."/>
            <person name="Liang B."/>
            <person name="Liao S.G."/>
            <person name="Mu D."/>
            <person name="Ma Y.Y."/>
            <person name="Niu Y.Y."/>
            <person name="Sun X.Q."/>
            <person name="Xia J.Q."/>
            <person name="Xiao J."/>
            <person name="Xiong Z.Q."/>
            <person name="Xu L."/>
            <person name="Yang L."/>
            <person name="Zhang Y."/>
            <person name="Zhao W."/>
            <person name="Zhao X.D."/>
            <person name="Zheng Y.T."/>
            <person name="Zhou J.M."/>
            <person name="Zhu Y.B."/>
            <person name="Zhang G.J."/>
            <person name="Wang J."/>
            <person name="Yao Y.G."/>
        </authorList>
    </citation>
    <scope>NUCLEOTIDE SEQUENCE [LARGE SCALE GENOMIC DNA]</scope>
</reference>
<protein>
    <submittedName>
        <fullName evidence="2">Uncharacterized protein</fullName>
    </submittedName>
</protein>
<dbReference type="AlphaFoldDB" id="L9KN03"/>
<feature type="region of interest" description="Disordered" evidence="1">
    <location>
        <begin position="128"/>
        <end position="153"/>
    </location>
</feature>
<accession>L9KN03</accession>
<feature type="region of interest" description="Disordered" evidence="1">
    <location>
        <begin position="32"/>
        <end position="68"/>
    </location>
</feature>
<evidence type="ECO:0000256" key="1">
    <source>
        <dbReference type="SAM" id="MobiDB-lite"/>
    </source>
</evidence>
<evidence type="ECO:0000313" key="3">
    <source>
        <dbReference type="Proteomes" id="UP000011518"/>
    </source>
</evidence>
<keyword evidence="3" id="KW-1185">Reference proteome</keyword>
<gene>
    <name evidence="2" type="ORF">TREES_T100004040</name>
</gene>
<organism evidence="2 3">
    <name type="scientific">Tupaia chinensis</name>
    <name type="common">Chinese tree shrew</name>
    <name type="synonym">Tupaia belangeri chinensis</name>
    <dbReference type="NCBI Taxonomy" id="246437"/>
    <lineage>
        <taxon>Eukaryota</taxon>
        <taxon>Metazoa</taxon>
        <taxon>Chordata</taxon>
        <taxon>Craniata</taxon>
        <taxon>Vertebrata</taxon>
        <taxon>Euteleostomi</taxon>
        <taxon>Mammalia</taxon>
        <taxon>Eutheria</taxon>
        <taxon>Euarchontoglires</taxon>
        <taxon>Scandentia</taxon>
        <taxon>Tupaiidae</taxon>
        <taxon>Tupaia</taxon>
    </lineage>
</organism>
<dbReference type="InParanoid" id="L9KN03"/>
<dbReference type="Proteomes" id="UP000011518">
    <property type="component" value="Unassembled WGS sequence"/>
</dbReference>
<evidence type="ECO:0000313" key="2">
    <source>
        <dbReference type="EMBL" id="ELW64123.1"/>
    </source>
</evidence>